<dbReference type="EMBL" id="LNXT01000021">
    <property type="protein sequence ID" value="KTC71508.1"/>
    <property type="molecule type" value="Genomic_DNA"/>
</dbReference>
<reference evidence="2 4" key="2">
    <citation type="submission" date="2018-06" db="EMBL/GenBank/DDBJ databases">
        <authorList>
            <consortium name="Pathogen Informatics"/>
            <person name="Doyle S."/>
        </authorList>
    </citation>
    <scope>NUCLEOTIDE SEQUENCE [LARGE SCALE GENOMIC DNA]</scope>
    <source>
        <strain evidence="2 4">NCTC12437</strain>
    </source>
</reference>
<evidence type="ECO:0000313" key="3">
    <source>
        <dbReference type="Proteomes" id="UP000054735"/>
    </source>
</evidence>
<dbReference type="RefSeq" id="WP_058523716.1">
    <property type="nucleotide sequence ID" value="NZ_CAAAHV010000019.1"/>
</dbReference>
<dbReference type="Proteomes" id="UP000255066">
    <property type="component" value="Unassembled WGS sequence"/>
</dbReference>
<dbReference type="OrthoDB" id="9943685at2"/>
<dbReference type="InterPro" id="IPR011990">
    <property type="entry name" value="TPR-like_helical_dom_sf"/>
</dbReference>
<proteinExistence type="predicted"/>
<gene>
    <name evidence="1" type="ORF">Lbir_1660</name>
    <name evidence="2" type="ORF">NCTC12437_00651</name>
</gene>
<accession>A0A378IF77</accession>
<dbReference type="SUPFAM" id="SSF81901">
    <property type="entry name" value="HCP-like"/>
    <property type="match status" value="1"/>
</dbReference>
<dbReference type="Proteomes" id="UP000054735">
    <property type="component" value="Unassembled WGS sequence"/>
</dbReference>
<dbReference type="AlphaFoldDB" id="A0A378IF77"/>
<keyword evidence="3" id="KW-1185">Reference proteome</keyword>
<reference evidence="1 3" key="1">
    <citation type="submission" date="2015-11" db="EMBL/GenBank/DDBJ databases">
        <title>Genomic analysis of 38 Legionella species identifies large and diverse effector repertoires.</title>
        <authorList>
            <person name="Burstein D."/>
            <person name="Amaro F."/>
            <person name="Zusman T."/>
            <person name="Lifshitz Z."/>
            <person name="Cohen O."/>
            <person name="Gilbert J.A."/>
            <person name="Pupko T."/>
            <person name="Shuman H.A."/>
            <person name="Segal G."/>
        </authorList>
    </citation>
    <scope>NUCLEOTIDE SEQUENCE [LARGE SCALE GENOMIC DNA]</scope>
    <source>
        <strain evidence="1 3">CDC#1407-AL-14</strain>
    </source>
</reference>
<name>A0A378IF77_9GAMM</name>
<dbReference type="Gene3D" id="1.25.40.10">
    <property type="entry name" value="Tetratricopeptide repeat domain"/>
    <property type="match status" value="1"/>
</dbReference>
<protein>
    <submittedName>
        <fullName evidence="2">Uncharacterized protein</fullName>
    </submittedName>
</protein>
<evidence type="ECO:0000313" key="1">
    <source>
        <dbReference type="EMBL" id="KTC71508.1"/>
    </source>
</evidence>
<sequence length="312" mass="35657">MRKSDIQKLINSYDGKDPESTFFQKGFRKKMFGLRTKGMNELNSFLNSAEMQQLKPEDEITGKNLEELLKIMKAREERIFETNRSYENNFNKSTNRVFQELYDLLWKDAVKAHDNGTLESPENTKCLEILFKRESNKNVVKQLEDIKSTATLLEKGRQLFTLGFSMCKERIIELCTRKELQKEVRGTDDRLLEFKLNDQTIFVIRNTDPDAEKLPHEIIPGKLLLGNQEKGLQLLHEGSKAGSKTCSFTLAHFYADIKDEANPLPNVSSPDPDKAIHYLQLAAQQGSTTADVLLGEEYFGSIKLSPNKSPSI</sequence>
<evidence type="ECO:0000313" key="4">
    <source>
        <dbReference type="Proteomes" id="UP000255066"/>
    </source>
</evidence>
<evidence type="ECO:0000313" key="2">
    <source>
        <dbReference type="EMBL" id="STX30884.1"/>
    </source>
</evidence>
<organism evidence="2 4">
    <name type="scientific">Legionella birminghamensis</name>
    <dbReference type="NCBI Taxonomy" id="28083"/>
    <lineage>
        <taxon>Bacteria</taxon>
        <taxon>Pseudomonadati</taxon>
        <taxon>Pseudomonadota</taxon>
        <taxon>Gammaproteobacteria</taxon>
        <taxon>Legionellales</taxon>
        <taxon>Legionellaceae</taxon>
        <taxon>Legionella</taxon>
    </lineage>
</organism>
<dbReference type="EMBL" id="UGNW01000001">
    <property type="protein sequence ID" value="STX30884.1"/>
    <property type="molecule type" value="Genomic_DNA"/>
</dbReference>